<feature type="transmembrane region" description="Helical" evidence="1">
    <location>
        <begin position="6"/>
        <end position="23"/>
    </location>
</feature>
<organism evidence="2">
    <name type="scientific">Rhizophora mucronata</name>
    <name type="common">Asiatic mangrove</name>
    <dbReference type="NCBI Taxonomy" id="61149"/>
    <lineage>
        <taxon>Eukaryota</taxon>
        <taxon>Viridiplantae</taxon>
        <taxon>Streptophyta</taxon>
        <taxon>Embryophyta</taxon>
        <taxon>Tracheophyta</taxon>
        <taxon>Spermatophyta</taxon>
        <taxon>Magnoliopsida</taxon>
        <taxon>eudicotyledons</taxon>
        <taxon>Gunneridae</taxon>
        <taxon>Pentapetalae</taxon>
        <taxon>rosids</taxon>
        <taxon>fabids</taxon>
        <taxon>Malpighiales</taxon>
        <taxon>Rhizophoraceae</taxon>
        <taxon>Rhizophora</taxon>
    </lineage>
</organism>
<proteinExistence type="predicted"/>
<dbReference type="AlphaFoldDB" id="A0A2P2Q7A7"/>
<name>A0A2P2Q7A7_RHIMU</name>
<keyword evidence="1" id="KW-1133">Transmembrane helix</keyword>
<reference evidence="2" key="1">
    <citation type="submission" date="2018-02" db="EMBL/GenBank/DDBJ databases">
        <title>Rhizophora mucronata_Transcriptome.</title>
        <authorList>
            <person name="Meera S.P."/>
            <person name="Sreeshan A."/>
            <person name="Augustine A."/>
        </authorList>
    </citation>
    <scope>NUCLEOTIDE SEQUENCE</scope>
    <source>
        <tissue evidence="2">Leaf</tissue>
    </source>
</reference>
<evidence type="ECO:0000256" key="1">
    <source>
        <dbReference type="SAM" id="Phobius"/>
    </source>
</evidence>
<sequence>MCQTMVSIIACLALVFGWNAIIVKDIALGG</sequence>
<keyword evidence="1" id="KW-0812">Transmembrane</keyword>
<keyword evidence="1" id="KW-0472">Membrane</keyword>
<evidence type="ECO:0000313" key="2">
    <source>
        <dbReference type="EMBL" id="MBX62873.1"/>
    </source>
</evidence>
<dbReference type="EMBL" id="GGEC01082389">
    <property type="protein sequence ID" value="MBX62873.1"/>
    <property type="molecule type" value="Transcribed_RNA"/>
</dbReference>
<protein>
    <submittedName>
        <fullName evidence="2">Uncharacterized protein</fullName>
    </submittedName>
</protein>
<accession>A0A2P2Q7A7</accession>